<keyword evidence="2" id="KW-0472">Membrane</keyword>
<keyword evidence="2" id="KW-0812">Transmembrane</keyword>
<feature type="transmembrane region" description="Helical" evidence="2">
    <location>
        <begin position="503"/>
        <end position="522"/>
    </location>
</feature>
<gene>
    <name evidence="4" type="primary">aarF</name>
    <name evidence="4" type="ORF">GCM10011419_05420</name>
</gene>
<dbReference type="EMBL" id="BMYP01000005">
    <property type="protein sequence ID" value="GHD72314.1"/>
    <property type="molecule type" value="Genomic_DNA"/>
</dbReference>
<keyword evidence="5" id="KW-1185">Reference proteome</keyword>
<keyword evidence="2" id="KW-1133">Transmembrane helix</keyword>
<evidence type="ECO:0000256" key="2">
    <source>
        <dbReference type="SAM" id="Phobius"/>
    </source>
</evidence>
<dbReference type="Pfam" id="PF03109">
    <property type="entry name" value="ABC1"/>
    <property type="match status" value="1"/>
</dbReference>
<evidence type="ECO:0000259" key="3">
    <source>
        <dbReference type="Pfam" id="PF03109"/>
    </source>
</evidence>
<dbReference type="Proteomes" id="UP000662678">
    <property type="component" value="Unassembled WGS sequence"/>
</dbReference>
<dbReference type="CDD" id="cd05121">
    <property type="entry name" value="ABC1_ADCK3-like"/>
    <property type="match status" value="1"/>
</dbReference>
<dbReference type="InterPro" id="IPR050154">
    <property type="entry name" value="UbiB_kinase"/>
</dbReference>
<comment type="similarity">
    <text evidence="1">Belongs to the protein kinase superfamily. ADCK protein kinase family.</text>
</comment>
<proteinExistence type="inferred from homology"/>
<dbReference type="PANTHER" id="PTHR10566">
    <property type="entry name" value="CHAPERONE-ACTIVITY OF BC1 COMPLEX CABC1 -RELATED"/>
    <property type="match status" value="1"/>
</dbReference>
<sequence>MLRETLIAMRDLPRLREISALLLKHGLGEFVQRLRLPAAVEKAGEWFNLRLPDSADAIPAPIRVRLAFEELGPTFIKLGQILSTRVDLFAPEWINEFEKLQNTVPPIAEAQLAPYLQQVLGEAPETLFARFDMVPIGSASIAQVHRATLHDGSEVVVKLRRPGIVPKVDADLRILEHLAHLIELEFPDARRFMPSDIVAQFSRSLKRELDLAAEARNMERFARDFAEDPYIRIPKVHWEYTRADVNVQDFIDGRSASPVSALPAAGLNPPLLARRGADAVLKMILLNGYFHADPHPGNVIFLPDDRIAFIDFGMVGRLSHRRRDEIVDLLAAMAQRDEHAMMGVLIGWTGSIPVDEEQFAEDIGEIFFQYDHVVLKDLNMSQLINDLMALIRNHGILLPADMAMLFKALITLEGLGRQLEPRFQLVEHLTPFVRKLIIERYRPEALLKRGRETLSDGFAMLASLPRDIIRIGRDIRHGKFRINLDLKRLEQFGHQLDKSVNRLTMGIVTGCLIIGSSIVMTVDGGPTLFGLPLFGFLGFMVAFFNSMWLIWSIWLASKEF</sequence>
<organism evidence="4 5">
    <name type="scientific">Vogesella fluminis</name>
    <dbReference type="NCBI Taxonomy" id="1069161"/>
    <lineage>
        <taxon>Bacteria</taxon>
        <taxon>Pseudomonadati</taxon>
        <taxon>Pseudomonadota</taxon>
        <taxon>Betaproteobacteria</taxon>
        <taxon>Neisseriales</taxon>
        <taxon>Chromobacteriaceae</taxon>
        <taxon>Vogesella</taxon>
    </lineage>
</organism>
<evidence type="ECO:0000256" key="1">
    <source>
        <dbReference type="ARBA" id="ARBA00009670"/>
    </source>
</evidence>
<name>A0ABQ3H9B4_9NEIS</name>
<evidence type="ECO:0000313" key="5">
    <source>
        <dbReference type="Proteomes" id="UP000662678"/>
    </source>
</evidence>
<feature type="domain" description="ABC1 atypical kinase-like" evidence="3">
    <location>
        <begin position="99"/>
        <end position="342"/>
    </location>
</feature>
<feature type="transmembrane region" description="Helical" evidence="2">
    <location>
        <begin position="534"/>
        <end position="556"/>
    </location>
</feature>
<comment type="caution">
    <text evidence="4">The sequence shown here is derived from an EMBL/GenBank/DDBJ whole genome shotgun (WGS) entry which is preliminary data.</text>
</comment>
<accession>A0ABQ3H9B4</accession>
<dbReference type="InterPro" id="IPR011009">
    <property type="entry name" value="Kinase-like_dom_sf"/>
</dbReference>
<dbReference type="SUPFAM" id="SSF56112">
    <property type="entry name" value="Protein kinase-like (PK-like)"/>
    <property type="match status" value="1"/>
</dbReference>
<protein>
    <recommendedName>
        <fullName evidence="3">ABC1 atypical kinase-like domain-containing protein</fullName>
    </recommendedName>
</protein>
<evidence type="ECO:0000313" key="4">
    <source>
        <dbReference type="EMBL" id="GHD72314.1"/>
    </source>
</evidence>
<reference evidence="5" key="1">
    <citation type="journal article" date="2019" name="Int. J. Syst. Evol. Microbiol.">
        <title>The Global Catalogue of Microorganisms (GCM) 10K type strain sequencing project: providing services to taxonomists for standard genome sequencing and annotation.</title>
        <authorList>
            <consortium name="The Broad Institute Genomics Platform"/>
            <consortium name="The Broad Institute Genome Sequencing Center for Infectious Disease"/>
            <person name="Wu L."/>
            <person name="Ma J."/>
        </authorList>
    </citation>
    <scope>NUCLEOTIDE SEQUENCE [LARGE SCALE GENOMIC DNA]</scope>
    <source>
        <strain evidence="5">KCTC 23713</strain>
    </source>
</reference>
<dbReference type="PANTHER" id="PTHR10566:SF113">
    <property type="entry name" value="PROTEIN ACTIVITY OF BC1 COMPLEX KINASE 7, CHLOROPLASTIC"/>
    <property type="match status" value="1"/>
</dbReference>
<dbReference type="InterPro" id="IPR004147">
    <property type="entry name" value="ABC1_dom"/>
</dbReference>